<dbReference type="Gene3D" id="3.40.630.30">
    <property type="match status" value="1"/>
</dbReference>
<dbReference type="PROSITE" id="PS51186">
    <property type="entry name" value="GNAT"/>
    <property type="match status" value="1"/>
</dbReference>
<evidence type="ECO:0000313" key="2">
    <source>
        <dbReference type="EMBL" id="MCM4085128.1"/>
    </source>
</evidence>
<sequence length="183" mass="20064">MTSRHRSSMLPALCTERLALSAFTEDDAAELHELFADPRTHTIGSGPFTAFAQTSRWIANRMATQRDHGLCWYALRRIDTGQLIGNCGLFAGRTGYAEPEIGYLIAEGHRGVGYAAEATAAVLRHCHAVGLWRVWAGIRPRNTASRRVAETAGMSFDHVEVDERGELMFYAIDLAPATDALSA</sequence>
<dbReference type="PANTHER" id="PTHR43792:SF1">
    <property type="entry name" value="N-ACETYLTRANSFERASE DOMAIN-CONTAINING PROTEIN"/>
    <property type="match status" value="1"/>
</dbReference>
<evidence type="ECO:0000313" key="3">
    <source>
        <dbReference type="Proteomes" id="UP001523216"/>
    </source>
</evidence>
<name>A0ABT0YHY0_9ACTN</name>
<dbReference type="InterPro" id="IPR016181">
    <property type="entry name" value="Acyl_CoA_acyltransferase"/>
</dbReference>
<dbReference type="InterPro" id="IPR000182">
    <property type="entry name" value="GNAT_dom"/>
</dbReference>
<organism evidence="2 3">
    <name type="scientific">Paractinoplanes hotanensis</name>
    <dbReference type="NCBI Taxonomy" id="2906497"/>
    <lineage>
        <taxon>Bacteria</taxon>
        <taxon>Bacillati</taxon>
        <taxon>Actinomycetota</taxon>
        <taxon>Actinomycetes</taxon>
        <taxon>Micromonosporales</taxon>
        <taxon>Micromonosporaceae</taxon>
        <taxon>Paractinoplanes</taxon>
    </lineage>
</organism>
<evidence type="ECO:0000259" key="1">
    <source>
        <dbReference type="PROSITE" id="PS51186"/>
    </source>
</evidence>
<dbReference type="EMBL" id="JAMQOL010000098">
    <property type="protein sequence ID" value="MCM4085128.1"/>
    <property type="molecule type" value="Genomic_DNA"/>
</dbReference>
<keyword evidence="3" id="KW-1185">Reference proteome</keyword>
<dbReference type="SUPFAM" id="SSF55729">
    <property type="entry name" value="Acyl-CoA N-acyltransferases (Nat)"/>
    <property type="match status" value="1"/>
</dbReference>
<comment type="caution">
    <text evidence="2">The sequence shown here is derived from an EMBL/GenBank/DDBJ whole genome shotgun (WGS) entry which is preliminary data.</text>
</comment>
<protein>
    <submittedName>
        <fullName evidence="2">GNAT family N-acetyltransferase</fullName>
    </submittedName>
</protein>
<dbReference type="Pfam" id="PF13302">
    <property type="entry name" value="Acetyltransf_3"/>
    <property type="match status" value="1"/>
</dbReference>
<gene>
    <name evidence="2" type="ORF">LXN57_47140</name>
</gene>
<proteinExistence type="predicted"/>
<dbReference type="InterPro" id="IPR051531">
    <property type="entry name" value="N-acetyltransferase"/>
</dbReference>
<dbReference type="RefSeq" id="WP_251804861.1">
    <property type="nucleotide sequence ID" value="NZ_JAMQOL010000098.1"/>
</dbReference>
<reference evidence="2 3" key="1">
    <citation type="submission" date="2022-06" db="EMBL/GenBank/DDBJ databases">
        <title>Actinoplanes abujensis sp. nov., isolated from Nigerian arid soil.</title>
        <authorList>
            <person name="Ding P."/>
        </authorList>
    </citation>
    <scope>NUCLEOTIDE SEQUENCE [LARGE SCALE GENOMIC DNA]</scope>
    <source>
        <strain evidence="3">TRM88002</strain>
    </source>
</reference>
<feature type="domain" description="N-acetyltransferase" evidence="1">
    <location>
        <begin position="18"/>
        <end position="176"/>
    </location>
</feature>
<dbReference type="Proteomes" id="UP001523216">
    <property type="component" value="Unassembled WGS sequence"/>
</dbReference>
<accession>A0ABT0YHY0</accession>
<dbReference type="PANTHER" id="PTHR43792">
    <property type="entry name" value="GNAT FAMILY, PUTATIVE (AFU_ORTHOLOGUE AFUA_3G00765)-RELATED-RELATED"/>
    <property type="match status" value="1"/>
</dbReference>